<dbReference type="SUPFAM" id="SSF63737">
    <property type="entry name" value="Leukotriene A4 hydrolase N-terminal domain"/>
    <property type="match status" value="1"/>
</dbReference>
<feature type="domain" description="Peptidase M1 membrane alanine aminopeptidase" evidence="9">
    <location>
        <begin position="241"/>
        <end position="449"/>
    </location>
</feature>
<keyword evidence="5" id="KW-0479">Metal-binding</keyword>
<sequence>MDYDATVTEMKGRFELPGAEPKYPRDIEYRIEHMKLHIRVDIRRRSITGRVDYNILRLETGTLEEIVLDAKEMEIEEVLCQGRQISYSYTGGAIHIPVKGIEGRRLDISISYSCSPEAGFYFVSPDESNPGKPWQAWSQGEDEYSGYWFPCFDYPNMKYTTEISVTADEQFTSVSNGKLMKVVDDRRNKKRTFVWFESVPHSTYLNSVAVGEFAVIEDRWKNIPVTYYVQKGREEEAKRSFGKTPKMIDFFSKLIGVDYPYEKYSQVAVSDFIWGGMENVSATTQTDETLHDARAENDFPSTGLVAHELAHQWWGDLLTAKDWSNIWLNEGFATYFDGLFREHDEGEDEFHVFLEQCAEAYFKEDAENYRRPIVQRSYLYPAELFDKTTYQKGALVLHMLRKELGDDVFFHSISNYCKTNMLKNVETADLIRAIEETSGRNLQWFFDQWVYGAGFPELAVRIEWNGRESKVKLVVKQKQKTDAITPVFRLSLPISIAFGDGRREDHVLDVRKEEESFEFKVDERPCFISIDACGNILKKIDYDRPVEDAISQLKNGTNSEKISAARELSRRSERRICEALSSELKRDNFWGVHAACAEALGRINRTESLEALHSAVRLKDSRSRKQVVKSIGIFRDSSSSELLRTLFEDESYAVGAEAVTAYASIGLRGTTDVMKKAASIRSHLDVVKQAAITAFRECGEASDIEYLKGFTAPSYSWRVRGAALRTIAEIGRDERKVREFVYLQLKSDNLRYRQAAIEAAEIISNREGIGELEALVSRERDGRLKRRALEAIARISASTFRSADDRYSSEVSRLRAEVRELRRSVELLEREISRPARKGRRNRR</sequence>
<evidence type="ECO:0000256" key="3">
    <source>
        <dbReference type="ARBA" id="ARBA00022438"/>
    </source>
</evidence>
<accession>A0A8J7YVS5</accession>
<comment type="similarity">
    <text evidence="2">Belongs to the peptidase M1 family.</text>
</comment>
<comment type="cofactor">
    <cofactor evidence="1">
        <name>Zn(2+)</name>
        <dbReference type="ChEBI" id="CHEBI:29105"/>
    </cofactor>
</comment>
<dbReference type="InterPro" id="IPR016024">
    <property type="entry name" value="ARM-type_fold"/>
</dbReference>
<dbReference type="InterPro" id="IPR045357">
    <property type="entry name" value="Aminopeptidase_N-like_N"/>
</dbReference>
<dbReference type="GO" id="GO:0008270">
    <property type="term" value="F:zinc ion binding"/>
    <property type="evidence" value="ECO:0007669"/>
    <property type="project" value="InterPro"/>
</dbReference>
<dbReference type="GO" id="GO:0005615">
    <property type="term" value="C:extracellular space"/>
    <property type="evidence" value="ECO:0007669"/>
    <property type="project" value="TreeGrafter"/>
</dbReference>
<dbReference type="InterPro" id="IPR014782">
    <property type="entry name" value="Peptidase_M1_dom"/>
</dbReference>
<keyword evidence="3" id="KW-0031">Aminopeptidase</keyword>
<evidence type="ECO:0000256" key="6">
    <source>
        <dbReference type="ARBA" id="ARBA00022801"/>
    </source>
</evidence>
<dbReference type="InterPro" id="IPR050344">
    <property type="entry name" value="Peptidase_M1_aminopeptidases"/>
</dbReference>
<evidence type="ECO:0000256" key="2">
    <source>
        <dbReference type="ARBA" id="ARBA00010136"/>
    </source>
</evidence>
<dbReference type="GO" id="GO:0043171">
    <property type="term" value="P:peptide catabolic process"/>
    <property type="evidence" value="ECO:0007669"/>
    <property type="project" value="TreeGrafter"/>
</dbReference>
<dbReference type="InterPro" id="IPR004155">
    <property type="entry name" value="PBS_lyase_HEAT"/>
</dbReference>
<dbReference type="GO" id="GO:0042277">
    <property type="term" value="F:peptide binding"/>
    <property type="evidence" value="ECO:0007669"/>
    <property type="project" value="TreeGrafter"/>
</dbReference>
<dbReference type="InterPro" id="IPR042097">
    <property type="entry name" value="Aminopeptidase_N-like_N_sf"/>
</dbReference>
<keyword evidence="4" id="KW-0645">Protease</keyword>
<keyword evidence="8" id="KW-0482">Metalloprotease</keyword>
<dbReference type="Gene3D" id="1.10.390.10">
    <property type="entry name" value="Neutral Protease Domain 2"/>
    <property type="match status" value="1"/>
</dbReference>
<protein>
    <submittedName>
        <fullName evidence="11">HEAT repeat domain-containing protein</fullName>
    </submittedName>
</protein>
<dbReference type="PANTHER" id="PTHR11533">
    <property type="entry name" value="PROTEASE M1 ZINC METALLOPROTEASE"/>
    <property type="match status" value="1"/>
</dbReference>
<proteinExistence type="inferred from homology"/>
<dbReference type="FunFam" id="1.10.390.10:FF:000013">
    <property type="entry name" value="Aminopeptidase N"/>
    <property type="match status" value="1"/>
</dbReference>
<keyword evidence="7" id="KW-0862">Zinc</keyword>
<organism evidence="11 12">
    <name type="scientific">Candidatus Sysuiplasma superficiale</name>
    <dbReference type="NCBI Taxonomy" id="2823368"/>
    <lineage>
        <taxon>Archaea</taxon>
        <taxon>Methanobacteriati</taxon>
        <taxon>Thermoplasmatota</taxon>
        <taxon>Thermoplasmata</taxon>
        <taxon>Candidatus Sysuiplasmatales</taxon>
        <taxon>Candidatus Sysuiplasmataceae</taxon>
        <taxon>Candidatus Sysuiplasma</taxon>
    </lineage>
</organism>
<evidence type="ECO:0000313" key="11">
    <source>
        <dbReference type="EMBL" id="MBX8643311.1"/>
    </source>
</evidence>
<dbReference type="InterPro" id="IPR001930">
    <property type="entry name" value="Peptidase_M1"/>
</dbReference>
<dbReference type="SUPFAM" id="SSF55486">
    <property type="entry name" value="Metalloproteases ('zincins'), catalytic domain"/>
    <property type="match status" value="1"/>
</dbReference>
<dbReference type="GO" id="GO:0006508">
    <property type="term" value="P:proteolysis"/>
    <property type="evidence" value="ECO:0007669"/>
    <property type="project" value="UniProtKB-KW"/>
</dbReference>
<evidence type="ECO:0000256" key="8">
    <source>
        <dbReference type="ARBA" id="ARBA00023049"/>
    </source>
</evidence>
<dbReference type="Gene3D" id="2.60.40.1730">
    <property type="entry name" value="tricorn interacting facor f3 domain"/>
    <property type="match status" value="1"/>
</dbReference>
<keyword evidence="6" id="KW-0378">Hydrolase</keyword>
<comment type="caution">
    <text evidence="11">The sequence shown here is derived from an EMBL/GenBank/DDBJ whole genome shotgun (WGS) entry which is preliminary data.</text>
</comment>
<dbReference type="GO" id="GO:0070006">
    <property type="term" value="F:metalloaminopeptidase activity"/>
    <property type="evidence" value="ECO:0007669"/>
    <property type="project" value="TreeGrafter"/>
</dbReference>
<evidence type="ECO:0000313" key="12">
    <source>
        <dbReference type="Proteomes" id="UP000750197"/>
    </source>
</evidence>
<evidence type="ECO:0000256" key="7">
    <source>
        <dbReference type="ARBA" id="ARBA00022833"/>
    </source>
</evidence>
<dbReference type="PANTHER" id="PTHR11533:SF174">
    <property type="entry name" value="PUROMYCIN-SENSITIVE AMINOPEPTIDASE-RELATED"/>
    <property type="match status" value="1"/>
</dbReference>
<dbReference type="Pfam" id="PF01433">
    <property type="entry name" value="Peptidase_M1"/>
    <property type="match status" value="1"/>
</dbReference>
<dbReference type="Pfam" id="PF13646">
    <property type="entry name" value="HEAT_2"/>
    <property type="match status" value="1"/>
</dbReference>
<dbReference type="SMART" id="SM00567">
    <property type="entry name" value="EZ_HEAT"/>
    <property type="match status" value="4"/>
</dbReference>
<dbReference type="AlphaFoldDB" id="A0A8J7YVS5"/>
<evidence type="ECO:0000256" key="4">
    <source>
        <dbReference type="ARBA" id="ARBA00022670"/>
    </source>
</evidence>
<dbReference type="CDD" id="cd09603">
    <property type="entry name" value="M1_APN_like"/>
    <property type="match status" value="1"/>
</dbReference>
<reference evidence="11" key="1">
    <citation type="submission" date="2021-05" db="EMBL/GenBank/DDBJ databases">
        <title>Genomic insights into ecological role and evolution of a novel Thermoplasmata order Candidatus Sysuiplasmatales.</title>
        <authorList>
            <person name="Yuan Y."/>
        </authorList>
    </citation>
    <scope>NUCLEOTIDE SEQUENCE</scope>
    <source>
        <strain evidence="11">TUT19-bin139</strain>
    </source>
</reference>
<dbReference type="Pfam" id="PF17900">
    <property type="entry name" value="Peptidase_M1_N"/>
    <property type="match status" value="1"/>
</dbReference>
<evidence type="ECO:0000256" key="1">
    <source>
        <dbReference type="ARBA" id="ARBA00001947"/>
    </source>
</evidence>
<dbReference type="GO" id="GO:0005737">
    <property type="term" value="C:cytoplasm"/>
    <property type="evidence" value="ECO:0007669"/>
    <property type="project" value="TreeGrafter"/>
</dbReference>
<evidence type="ECO:0000259" key="10">
    <source>
        <dbReference type="Pfam" id="PF17900"/>
    </source>
</evidence>
<dbReference type="InterPro" id="IPR011989">
    <property type="entry name" value="ARM-like"/>
</dbReference>
<dbReference type="Gene3D" id="1.25.10.10">
    <property type="entry name" value="Leucine-rich Repeat Variant"/>
    <property type="match status" value="2"/>
</dbReference>
<dbReference type="EMBL" id="JAHEAC010000004">
    <property type="protein sequence ID" value="MBX8643311.1"/>
    <property type="molecule type" value="Genomic_DNA"/>
</dbReference>
<dbReference type="GO" id="GO:0016020">
    <property type="term" value="C:membrane"/>
    <property type="evidence" value="ECO:0007669"/>
    <property type="project" value="TreeGrafter"/>
</dbReference>
<dbReference type="PRINTS" id="PR00756">
    <property type="entry name" value="ALADIPTASE"/>
</dbReference>
<evidence type="ECO:0000259" key="9">
    <source>
        <dbReference type="Pfam" id="PF01433"/>
    </source>
</evidence>
<dbReference type="SUPFAM" id="SSF48371">
    <property type="entry name" value="ARM repeat"/>
    <property type="match status" value="1"/>
</dbReference>
<dbReference type="Proteomes" id="UP000750197">
    <property type="component" value="Unassembled WGS sequence"/>
</dbReference>
<evidence type="ECO:0000256" key="5">
    <source>
        <dbReference type="ARBA" id="ARBA00022723"/>
    </source>
</evidence>
<feature type="domain" description="Aminopeptidase N-like N-terminal" evidence="10">
    <location>
        <begin position="32"/>
        <end position="205"/>
    </location>
</feature>
<name>A0A8J7YVS5_9ARCH</name>
<dbReference type="InterPro" id="IPR027268">
    <property type="entry name" value="Peptidase_M4/M1_CTD_sf"/>
</dbReference>
<gene>
    <name evidence="11" type="ORF">KIY12_01070</name>
</gene>